<dbReference type="Proteomes" id="UP001171902">
    <property type="component" value="Unassembled WGS sequence"/>
</dbReference>
<feature type="compositionally biased region" description="Low complexity" evidence="1">
    <location>
        <begin position="1"/>
        <end position="23"/>
    </location>
</feature>
<evidence type="ECO:0000313" key="4">
    <source>
        <dbReference type="Proteomes" id="UP001171902"/>
    </source>
</evidence>
<gene>
    <name evidence="3" type="ORF">QWI33_13145</name>
</gene>
<feature type="transmembrane region" description="Helical" evidence="2">
    <location>
        <begin position="63"/>
        <end position="88"/>
    </location>
</feature>
<dbReference type="RefSeq" id="WP_289957594.1">
    <property type="nucleotide sequence ID" value="NZ_JAUEMJ010000003.1"/>
</dbReference>
<keyword evidence="2" id="KW-1133">Transmembrane helix</keyword>
<evidence type="ECO:0000256" key="2">
    <source>
        <dbReference type="SAM" id="Phobius"/>
    </source>
</evidence>
<comment type="caution">
    <text evidence="3">The sequence shown here is derived from an EMBL/GenBank/DDBJ whole genome shotgun (WGS) entry which is preliminary data.</text>
</comment>
<reference evidence="3" key="1">
    <citation type="submission" date="2023-06" db="EMBL/GenBank/DDBJ databases">
        <title>Gycomyces niveus sp.nov., a novel actinomycete isolated from soil in Shouguang.</title>
        <authorList>
            <person name="Yang X."/>
            <person name="Zhao J."/>
        </authorList>
    </citation>
    <scope>NUCLEOTIDE SEQUENCE</scope>
    <source>
        <strain evidence="3">NEAU C2</strain>
    </source>
</reference>
<evidence type="ECO:0000313" key="3">
    <source>
        <dbReference type="EMBL" id="MDN3240677.1"/>
    </source>
</evidence>
<feature type="region of interest" description="Disordered" evidence="1">
    <location>
        <begin position="1"/>
        <end position="58"/>
    </location>
</feature>
<sequence length="204" mass="21162">MSSDTSASSSTAPSSTAPFSASAPHDEPSTGAGAQPPETAEQRAPATAAPGRHEPPRDRSNRLWTWIIAAAVAAFCVALVLGAMRLFVDVGDVTDTPERTVDAFLEALLDQRDAEAAATWLCADKADRDLSEAVAALSFTDGPGDFEWGAVEETGRSVGAATVTAEIRIGGGHDGAYSDPATWAFSLVAEEGEPQWLICGITAE</sequence>
<evidence type="ECO:0000256" key="1">
    <source>
        <dbReference type="SAM" id="MobiDB-lite"/>
    </source>
</evidence>
<organism evidence="3 4">
    <name type="scientific">Glycomyces tritici</name>
    <dbReference type="NCBI Taxonomy" id="2665176"/>
    <lineage>
        <taxon>Bacteria</taxon>
        <taxon>Bacillati</taxon>
        <taxon>Actinomycetota</taxon>
        <taxon>Actinomycetes</taxon>
        <taxon>Glycomycetales</taxon>
        <taxon>Glycomycetaceae</taxon>
        <taxon>Glycomyces</taxon>
    </lineage>
</organism>
<keyword evidence="2" id="KW-0472">Membrane</keyword>
<protein>
    <recommendedName>
        <fullName evidence="5">Nuclear transport factor 2 family protein</fullName>
    </recommendedName>
</protein>
<proteinExistence type="predicted"/>
<name>A0ABT7YQ04_9ACTN</name>
<dbReference type="EMBL" id="JAUEMJ010000003">
    <property type="protein sequence ID" value="MDN3240677.1"/>
    <property type="molecule type" value="Genomic_DNA"/>
</dbReference>
<keyword evidence="4" id="KW-1185">Reference proteome</keyword>
<evidence type="ECO:0008006" key="5">
    <source>
        <dbReference type="Google" id="ProtNLM"/>
    </source>
</evidence>
<accession>A0ABT7YQ04</accession>
<keyword evidence="2" id="KW-0812">Transmembrane</keyword>